<keyword evidence="2 5" id="KW-0812">Transmembrane</keyword>
<feature type="transmembrane region" description="Helical" evidence="5">
    <location>
        <begin position="132"/>
        <end position="148"/>
    </location>
</feature>
<dbReference type="InterPro" id="IPR011701">
    <property type="entry name" value="MFS"/>
</dbReference>
<evidence type="ECO:0000256" key="2">
    <source>
        <dbReference type="ARBA" id="ARBA00022692"/>
    </source>
</evidence>
<name>A0ABP0EJM9_9ASCO</name>
<dbReference type="Pfam" id="PF07690">
    <property type="entry name" value="MFS_1"/>
    <property type="match status" value="1"/>
</dbReference>
<feature type="transmembrane region" description="Helical" evidence="5">
    <location>
        <begin position="160"/>
        <end position="177"/>
    </location>
</feature>
<evidence type="ECO:0000259" key="6">
    <source>
        <dbReference type="PROSITE" id="PS50850"/>
    </source>
</evidence>
<evidence type="ECO:0000256" key="5">
    <source>
        <dbReference type="SAM" id="Phobius"/>
    </source>
</evidence>
<feature type="transmembrane region" description="Helical" evidence="5">
    <location>
        <begin position="466"/>
        <end position="488"/>
    </location>
</feature>
<dbReference type="InterPro" id="IPR001958">
    <property type="entry name" value="Tet-R_TetA/multi-R_MdtG-like"/>
</dbReference>
<dbReference type="CDD" id="cd17323">
    <property type="entry name" value="MFS_Tpo1_MDR_like"/>
    <property type="match status" value="1"/>
</dbReference>
<dbReference type="NCBIfam" id="TIGR00880">
    <property type="entry name" value="2_A_01_02"/>
    <property type="match status" value="1"/>
</dbReference>
<dbReference type="InterPro" id="IPR036259">
    <property type="entry name" value="MFS_trans_sf"/>
</dbReference>
<organism evidence="7 8">
    <name type="scientific">[Candida] anglica</name>
    <dbReference type="NCBI Taxonomy" id="148631"/>
    <lineage>
        <taxon>Eukaryota</taxon>
        <taxon>Fungi</taxon>
        <taxon>Dikarya</taxon>
        <taxon>Ascomycota</taxon>
        <taxon>Saccharomycotina</taxon>
        <taxon>Pichiomycetes</taxon>
        <taxon>Debaryomycetaceae</taxon>
        <taxon>Kurtzmaniella</taxon>
    </lineage>
</organism>
<evidence type="ECO:0000256" key="3">
    <source>
        <dbReference type="ARBA" id="ARBA00022989"/>
    </source>
</evidence>
<evidence type="ECO:0000256" key="4">
    <source>
        <dbReference type="ARBA" id="ARBA00023136"/>
    </source>
</evidence>
<keyword evidence="8" id="KW-1185">Reference proteome</keyword>
<keyword evidence="4 5" id="KW-0472">Membrane</keyword>
<feature type="transmembrane region" description="Helical" evidence="5">
    <location>
        <begin position="92"/>
        <end position="112"/>
    </location>
</feature>
<feature type="transmembrane region" description="Helical" evidence="5">
    <location>
        <begin position="216"/>
        <end position="238"/>
    </location>
</feature>
<dbReference type="PANTHER" id="PTHR23502">
    <property type="entry name" value="MAJOR FACILITATOR SUPERFAMILY"/>
    <property type="match status" value="1"/>
</dbReference>
<protein>
    <submittedName>
        <fullName evidence="7">Multidrug resistance protein 1</fullName>
    </submittedName>
</protein>
<comment type="subcellular location">
    <subcellularLocation>
        <location evidence="1">Membrane</location>
        <topology evidence="1">Multi-pass membrane protein</topology>
    </subcellularLocation>
</comment>
<evidence type="ECO:0000313" key="8">
    <source>
        <dbReference type="Proteomes" id="UP001497600"/>
    </source>
</evidence>
<dbReference type="EMBL" id="OZ004259">
    <property type="protein sequence ID" value="CAK7917329.1"/>
    <property type="molecule type" value="Genomic_DNA"/>
</dbReference>
<dbReference type="PROSITE" id="PS50850">
    <property type="entry name" value="MFS"/>
    <property type="match status" value="1"/>
</dbReference>
<accession>A0ABP0EJM9</accession>
<feature type="transmembrane region" description="Helical" evidence="5">
    <location>
        <begin position="434"/>
        <end position="459"/>
    </location>
</feature>
<dbReference type="InterPro" id="IPR020846">
    <property type="entry name" value="MFS_dom"/>
</dbReference>
<reference evidence="7 8" key="1">
    <citation type="submission" date="2024-01" db="EMBL/GenBank/DDBJ databases">
        <authorList>
            <consortium name="Genoscope - CEA"/>
            <person name="William W."/>
        </authorList>
    </citation>
    <scope>NUCLEOTIDE SEQUENCE [LARGE SCALE GENOMIC DNA]</scope>
    <source>
        <strain evidence="7 8">29B2s-10</strain>
    </source>
</reference>
<feature type="transmembrane region" description="Helical" evidence="5">
    <location>
        <begin position="183"/>
        <end position="204"/>
    </location>
</feature>
<feature type="transmembrane region" description="Helical" evidence="5">
    <location>
        <begin position="328"/>
        <end position="347"/>
    </location>
</feature>
<keyword evidence="3 5" id="KW-1133">Transmembrane helix</keyword>
<dbReference type="Gene3D" id="1.20.1250.20">
    <property type="entry name" value="MFS general substrate transporter like domains"/>
    <property type="match status" value="1"/>
</dbReference>
<feature type="transmembrane region" description="Helical" evidence="5">
    <location>
        <begin position="367"/>
        <end position="384"/>
    </location>
</feature>
<feature type="transmembrane region" description="Helical" evidence="5">
    <location>
        <begin position="405"/>
        <end position="428"/>
    </location>
</feature>
<evidence type="ECO:0000313" key="7">
    <source>
        <dbReference type="EMBL" id="CAK7917329.1"/>
    </source>
</evidence>
<proteinExistence type="predicted"/>
<gene>
    <name evidence="7" type="primary">MDR1</name>
    <name evidence="7" type="ORF">CAAN4_G07976</name>
</gene>
<feature type="domain" description="Major facilitator superfamily (MFS) profile" evidence="6">
    <location>
        <begin position="92"/>
        <end position="539"/>
    </location>
</feature>
<dbReference type="PANTHER" id="PTHR23502:SF23">
    <property type="entry name" value="FLUCONAZOLE RESISTANCE PROTEIN 1"/>
    <property type="match status" value="1"/>
</dbReference>
<dbReference type="SUPFAM" id="SSF103473">
    <property type="entry name" value="MFS general substrate transporter"/>
    <property type="match status" value="1"/>
</dbReference>
<feature type="transmembrane region" description="Helical" evidence="5">
    <location>
        <begin position="508"/>
        <end position="526"/>
    </location>
</feature>
<evidence type="ECO:0000256" key="1">
    <source>
        <dbReference type="ARBA" id="ARBA00004141"/>
    </source>
</evidence>
<sequence>MHYRFIRDSFWGRLAYHVSGHRVFAHKEEEEGYIIPSKYLAAVSSSEVSKEGLVEEETFSQADSPNDKRIIVDWDGEDDPENPYNWPVFHKVFFICEIAFLTTSVYIGSAVYTPGVEQMMEEWGISRVQATLPLSLFVLGYGIGPMILSPFSENVTIGRTYIYIITLFIFFILQIPTALAPNIASLCVLRLIGGFISSAALATGGASVGDVITFPYIPIGLAAWSTAIVVGPSLGPLIGSVFVQLVGWRWTFWFMAICSGVSFLSLSFFLPESSTATLLYRKAKRLRALTQNENIVSEGEISNMHVTPRELLVNTLWRPIEISFFEPIVFFINLYIGLVYSVTYLWFEAFPILFLETYHFNLIEMGVSFVGILIGCSLSATFYIPMTYRIFTVKVLAGEEMVPEVFLPLCIVGSVFMPIGIFIFGWSATASAHWVGPIIGSGIFVFGAFIMFQTLFNYLSFSFRRYLASVFAGNVLFRGALAGCFPLFGADMFNNLATSKYPVAWGSSILGFICVAMIGIPVCFYWRGPAFRTRSKYSG</sequence>
<dbReference type="Proteomes" id="UP001497600">
    <property type="component" value="Chromosome G"/>
</dbReference>
<feature type="transmembrane region" description="Helical" evidence="5">
    <location>
        <begin position="250"/>
        <end position="271"/>
    </location>
</feature>